<protein>
    <submittedName>
        <fullName evidence="1">Protein-(Glutamine-N5) methyltransferase release factor-specific</fullName>
    </submittedName>
</protein>
<dbReference type="Proteomes" id="UP000516412">
    <property type="component" value="Chromosome"/>
</dbReference>
<proteinExistence type="predicted"/>
<keyword evidence="1" id="KW-0808">Transferase</keyword>
<gene>
    <name evidence="1" type="primary">prmC</name>
    <name evidence="1" type="ORF">H7A79_2591</name>
</gene>
<keyword evidence="2" id="KW-1185">Reference proteome</keyword>
<dbReference type="EMBL" id="CP060414">
    <property type="protein sequence ID" value="QNT58508.2"/>
    <property type="molecule type" value="Genomic_DNA"/>
</dbReference>
<evidence type="ECO:0000313" key="2">
    <source>
        <dbReference type="Proteomes" id="UP000516412"/>
    </source>
</evidence>
<sequence length="321" mass="34820">MVMVSEHCRDCGRCFCNAPATIPHTPPLTPYPLYNPGRLKPFFHTMPQTLDQWLQACPLPKNEARMLLQHAGGYTRAQLVTRGQEPLPDTVAAAADALAERRIRGEPVAYILGTREFYGRMFQVDGSVLIPRPETEHLVEAVLEHLPQGGSVWDLGTGSGIIAVTVALERPDARVCASDISPRALQTAAANARALGACIGFACGSWFDALRPSEHRRFDIIVSNPPYIEAGDRHLQQGDLRFEPQNALTDFSDGLSAIRILARGAGRRLKEGGLLLLEHGCSQGAAVRALFAQNGFAQVETQQDLAGLDRLTLGRLKAAAA</sequence>
<evidence type="ECO:0000313" key="1">
    <source>
        <dbReference type="EMBL" id="QNT58508.2"/>
    </source>
</evidence>
<name>A0ACD0ZK45_9NEIS</name>
<organism evidence="1 2">
    <name type="scientific">Neisseria musculi</name>
    <dbReference type="NCBI Taxonomy" id="1815583"/>
    <lineage>
        <taxon>Bacteria</taxon>
        <taxon>Pseudomonadati</taxon>
        <taxon>Pseudomonadota</taxon>
        <taxon>Betaproteobacteria</taxon>
        <taxon>Neisseriales</taxon>
        <taxon>Neisseriaceae</taxon>
        <taxon>Neisseria</taxon>
    </lineage>
</organism>
<accession>A0ACD0ZK45</accession>
<keyword evidence="1" id="KW-0489">Methyltransferase</keyword>
<reference evidence="1" key="1">
    <citation type="submission" date="2024-06" db="EMBL/GenBank/DDBJ databases">
        <title>Complete Genome Sequence of mouse commensal type strain Neisseria musculi.</title>
        <authorList>
            <person name="Thapa E."/>
            <person name="Aluvathingal J."/>
            <person name="Nadendla S."/>
            <person name="Mehta A."/>
            <person name="Tettelin H."/>
            <person name="Weyand N.J."/>
        </authorList>
    </citation>
    <scope>NUCLEOTIDE SEQUENCE</scope>
    <source>
        <strain evidence="1">NW831</strain>
    </source>
</reference>